<dbReference type="InterPro" id="IPR014044">
    <property type="entry name" value="CAP_dom"/>
</dbReference>
<dbReference type="InterPro" id="IPR035940">
    <property type="entry name" value="CAP_sf"/>
</dbReference>
<name>A0A8C9TJJ7_SCLFO</name>
<dbReference type="Gene3D" id="3.40.33.10">
    <property type="entry name" value="CAP"/>
    <property type="match status" value="1"/>
</dbReference>
<dbReference type="AlphaFoldDB" id="A0A8C9TJJ7"/>
<dbReference type="Proteomes" id="UP000694397">
    <property type="component" value="Chromosome 18"/>
</dbReference>
<protein>
    <recommendedName>
        <fullName evidence="1">SCP domain-containing protein</fullName>
    </recommendedName>
</protein>
<sequence>SIVNVTFKNNGGQCCQEPYRLYKKSAKLSSTPRTPRNDQSNFALTEISPENATVQQQIVDLHNAFRRAVEPTASNMLMMSWSEEVAASAQKWVTLIRSLFVLLFIFIDYQCGENLFLSDSIMAWSDVVGAWHSEVKNYQYPSGSKNGGQIGHYTQVTVTAACCRGNFRGVPPYTAGPPCGECPNNCEDKLCSKRQIPCSPVYKPNS</sequence>
<dbReference type="Ensembl" id="ENSSFOT00015056449.1">
    <property type="protein sequence ID" value="ENSSFOP00015052688.1"/>
    <property type="gene ID" value="ENSSFOG00015030436.1"/>
</dbReference>
<dbReference type="GeneTree" id="ENSGT00940000156439"/>
<dbReference type="OrthoDB" id="737510at2759"/>
<proteinExistence type="predicted"/>
<keyword evidence="3" id="KW-1185">Reference proteome</keyword>
<evidence type="ECO:0000313" key="3">
    <source>
        <dbReference type="Proteomes" id="UP000694397"/>
    </source>
</evidence>
<dbReference type="PANTHER" id="PTHR10334">
    <property type="entry name" value="CYSTEINE-RICH SECRETORY PROTEIN-RELATED"/>
    <property type="match status" value="1"/>
</dbReference>
<reference evidence="2" key="2">
    <citation type="submission" date="2025-08" db="UniProtKB">
        <authorList>
            <consortium name="Ensembl"/>
        </authorList>
    </citation>
    <scope>IDENTIFICATION</scope>
</reference>
<accession>A0A8C9TJJ7</accession>
<reference evidence="2" key="3">
    <citation type="submission" date="2025-09" db="UniProtKB">
        <authorList>
            <consortium name="Ensembl"/>
        </authorList>
    </citation>
    <scope>IDENTIFICATION</scope>
</reference>
<dbReference type="InterPro" id="IPR001283">
    <property type="entry name" value="CRISP-related"/>
</dbReference>
<dbReference type="Pfam" id="PF00188">
    <property type="entry name" value="CAP"/>
    <property type="match status" value="1"/>
</dbReference>
<evidence type="ECO:0000313" key="2">
    <source>
        <dbReference type="Ensembl" id="ENSSFOP00015052688.1"/>
    </source>
</evidence>
<dbReference type="SMART" id="SM00198">
    <property type="entry name" value="SCP"/>
    <property type="match status" value="1"/>
</dbReference>
<evidence type="ECO:0000259" key="1">
    <source>
        <dbReference type="SMART" id="SM00198"/>
    </source>
</evidence>
<dbReference type="SUPFAM" id="SSF55797">
    <property type="entry name" value="PR-1-like"/>
    <property type="match status" value="1"/>
</dbReference>
<feature type="domain" description="SCP" evidence="1">
    <location>
        <begin position="53"/>
        <end position="169"/>
    </location>
</feature>
<reference evidence="2 3" key="1">
    <citation type="submission" date="2019-04" db="EMBL/GenBank/DDBJ databases">
        <authorList>
            <consortium name="Wellcome Sanger Institute Data Sharing"/>
        </authorList>
    </citation>
    <scope>NUCLEOTIDE SEQUENCE [LARGE SCALE GENOMIC DNA]</scope>
</reference>
<organism evidence="2 3">
    <name type="scientific">Scleropages formosus</name>
    <name type="common">Asian bonytongue</name>
    <name type="synonym">Osteoglossum formosum</name>
    <dbReference type="NCBI Taxonomy" id="113540"/>
    <lineage>
        <taxon>Eukaryota</taxon>
        <taxon>Metazoa</taxon>
        <taxon>Chordata</taxon>
        <taxon>Craniata</taxon>
        <taxon>Vertebrata</taxon>
        <taxon>Euteleostomi</taxon>
        <taxon>Actinopterygii</taxon>
        <taxon>Neopterygii</taxon>
        <taxon>Teleostei</taxon>
        <taxon>Osteoglossocephala</taxon>
        <taxon>Osteoglossomorpha</taxon>
        <taxon>Osteoglossiformes</taxon>
        <taxon>Osteoglossidae</taxon>
        <taxon>Scleropages</taxon>
    </lineage>
</organism>